<reference evidence="1 2" key="1">
    <citation type="submission" date="2018-09" db="EMBL/GenBank/DDBJ databases">
        <title>YIM 75507 draft genome.</title>
        <authorList>
            <person name="Tang S."/>
            <person name="Feng Y."/>
        </authorList>
    </citation>
    <scope>NUCLEOTIDE SEQUENCE [LARGE SCALE GENOMIC DNA]</scope>
    <source>
        <strain evidence="1 2">YIM 75507</strain>
    </source>
</reference>
<dbReference type="EMBL" id="QZEY01000002">
    <property type="protein sequence ID" value="RJL34639.1"/>
    <property type="molecule type" value="Genomic_DNA"/>
</dbReference>
<dbReference type="GO" id="GO:0016740">
    <property type="term" value="F:transferase activity"/>
    <property type="evidence" value="ECO:0007669"/>
    <property type="project" value="UniProtKB-KW"/>
</dbReference>
<dbReference type="Pfam" id="PF10127">
    <property type="entry name" value="RlaP"/>
    <property type="match status" value="1"/>
</dbReference>
<evidence type="ECO:0000313" key="2">
    <source>
        <dbReference type="Proteomes" id="UP000265768"/>
    </source>
</evidence>
<sequence>MRRHTILSVVSGSRAYGLDVAGSDTDRRGVFAAPTALYWRFDKPPTHADGPREEEFSWEVERFCELALGANPTVLECLWSPIVEKITPDGEELLAIRDAFVSRHAHRTFLAYAEAQFRRLRGFTSARDRKHAMHLLRLLLSGTHLLEHGEPLVRVGEHRDRLNAVRHGETPWEEVLAWRAELTAGLDRRLAGSPLPEEPDRDRVERFLIALRRRRVDVEL</sequence>
<dbReference type="InterPro" id="IPR018775">
    <property type="entry name" value="RlaP"/>
</dbReference>
<dbReference type="AlphaFoldDB" id="A0A3A4B1E0"/>
<accession>A0A3A4B1E0</accession>
<dbReference type="PANTHER" id="PTHR34817">
    <property type="entry name" value="NUCLEOTIDYLTRANSFERASE"/>
    <property type="match status" value="1"/>
</dbReference>
<keyword evidence="1" id="KW-0808">Transferase</keyword>
<dbReference type="OrthoDB" id="243791at2"/>
<protein>
    <submittedName>
        <fullName evidence="1">Nucleotidyltransferase</fullName>
    </submittedName>
</protein>
<comment type="caution">
    <text evidence="1">The sequence shown here is derived from an EMBL/GenBank/DDBJ whole genome shotgun (WGS) entry which is preliminary data.</text>
</comment>
<keyword evidence="2" id="KW-1185">Reference proteome</keyword>
<name>A0A3A4B1E0_9ACTN</name>
<gene>
    <name evidence="1" type="ORF">D5H75_07125</name>
</gene>
<proteinExistence type="predicted"/>
<evidence type="ECO:0000313" key="1">
    <source>
        <dbReference type="EMBL" id="RJL34639.1"/>
    </source>
</evidence>
<dbReference type="Proteomes" id="UP000265768">
    <property type="component" value="Unassembled WGS sequence"/>
</dbReference>
<organism evidence="1 2">
    <name type="scientific">Bailinhaonella thermotolerans</name>
    <dbReference type="NCBI Taxonomy" id="1070861"/>
    <lineage>
        <taxon>Bacteria</taxon>
        <taxon>Bacillati</taxon>
        <taxon>Actinomycetota</taxon>
        <taxon>Actinomycetes</taxon>
        <taxon>Streptosporangiales</taxon>
        <taxon>Streptosporangiaceae</taxon>
        <taxon>Bailinhaonella</taxon>
    </lineage>
</organism>
<dbReference type="PANTHER" id="PTHR34817:SF2">
    <property type="entry name" value="NUCLEOTIDYLTRANSFERASE"/>
    <property type="match status" value="1"/>
</dbReference>